<keyword evidence="2" id="KW-0806">Transcription termination</keyword>
<dbReference type="OrthoDB" id="637682at2759"/>
<dbReference type="Pfam" id="PF02536">
    <property type="entry name" value="mTERF"/>
    <property type="match status" value="1"/>
</dbReference>
<gene>
    <name evidence="4" type="ORF">H5410_023810</name>
</gene>
<sequence length="144" mass="16146">MNRSGFRGKAVAVCTHCNGFGDQLSLYGFRSKYPYSSTATPAPHHLLVKYLVDSLGFSNEEAASTSSKYGFRVVSSQKKSMLDRKIGIFKSFGWSDDDILHMFRKLPYCLALSEVRIQKALNLFMKELGVNSAYLVSYPYTCDA</sequence>
<keyword evidence="2" id="KW-0805">Transcription regulation</keyword>
<dbReference type="PANTHER" id="PTHR13068:SF138">
    <property type="entry name" value="MITOCHONDRIAL TRANSCRIPTION TERMINATION FACTOR FAMILY PROTEIN"/>
    <property type="match status" value="1"/>
</dbReference>
<evidence type="ECO:0000313" key="5">
    <source>
        <dbReference type="Proteomes" id="UP000824120"/>
    </source>
</evidence>
<evidence type="ECO:0000256" key="1">
    <source>
        <dbReference type="ARBA" id="ARBA00007692"/>
    </source>
</evidence>
<keyword evidence="3" id="KW-0809">Transit peptide</keyword>
<dbReference type="EMBL" id="JACXVP010000004">
    <property type="protein sequence ID" value="KAG5612529.1"/>
    <property type="molecule type" value="Genomic_DNA"/>
</dbReference>
<dbReference type="AlphaFoldDB" id="A0A9J5ZK71"/>
<dbReference type="PANTHER" id="PTHR13068">
    <property type="entry name" value="CGI-12 PROTEIN-RELATED"/>
    <property type="match status" value="1"/>
</dbReference>
<dbReference type="Gene3D" id="1.25.70.10">
    <property type="entry name" value="Transcription termination factor 3, mitochondrial"/>
    <property type="match status" value="1"/>
</dbReference>
<dbReference type="GO" id="GO:0003676">
    <property type="term" value="F:nucleic acid binding"/>
    <property type="evidence" value="ECO:0007669"/>
    <property type="project" value="InterPro"/>
</dbReference>
<dbReference type="GO" id="GO:0006353">
    <property type="term" value="P:DNA-templated transcription termination"/>
    <property type="evidence" value="ECO:0007669"/>
    <property type="project" value="UniProtKB-KW"/>
</dbReference>
<keyword evidence="5" id="KW-1185">Reference proteome</keyword>
<comment type="similarity">
    <text evidence="1">Belongs to the mTERF family.</text>
</comment>
<accession>A0A9J5ZK71</accession>
<proteinExistence type="inferred from homology"/>
<organism evidence="4 5">
    <name type="scientific">Solanum commersonii</name>
    <name type="common">Commerson's wild potato</name>
    <name type="synonym">Commerson's nightshade</name>
    <dbReference type="NCBI Taxonomy" id="4109"/>
    <lineage>
        <taxon>Eukaryota</taxon>
        <taxon>Viridiplantae</taxon>
        <taxon>Streptophyta</taxon>
        <taxon>Embryophyta</taxon>
        <taxon>Tracheophyta</taxon>
        <taxon>Spermatophyta</taxon>
        <taxon>Magnoliopsida</taxon>
        <taxon>eudicotyledons</taxon>
        <taxon>Gunneridae</taxon>
        <taxon>Pentapetalae</taxon>
        <taxon>asterids</taxon>
        <taxon>lamiids</taxon>
        <taxon>Solanales</taxon>
        <taxon>Solanaceae</taxon>
        <taxon>Solanoideae</taxon>
        <taxon>Solaneae</taxon>
        <taxon>Solanum</taxon>
    </lineage>
</organism>
<comment type="caution">
    <text evidence="4">The sequence shown here is derived from an EMBL/GenBank/DDBJ whole genome shotgun (WGS) entry which is preliminary data.</text>
</comment>
<evidence type="ECO:0000256" key="2">
    <source>
        <dbReference type="ARBA" id="ARBA00022472"/>
    </source>
</evidence>
<name>A0A9J5ZK71_SOLCO</name>
<dbReference type="InterPro" id="IPR038538">
    <property type="entry name" value="MTERF_sf"/>
</dbReference>
<dbReference type="InterPro" id="IPR003690">
    <property type="entry name" value="MTERF"/>
</dbReference>
<dbReference type="Proteomes" id="UP000824120">
    <property type="component" value="Chromosome 4"/>
</dbReference>
<protein>
    <submittedName>
        <fullName evidence="4">Uncharacterized protein</fullName>
    </submittedName>
</protein>
<evidence type="ECO:0000313" key="4">
    <source>
        <dbReference type="EMBL" id="KAG5612529.1"/>
    </source>
</evidence>
<reference evidence="4 5" key="1">
    <citation type="submission" date="2020-09" db="EMBL/GenBank/DDBJ databases">
        <title>De no assembly of potato wild relative species, Solanum commersonii.</title>
        <authorList>
            <person name="Cho K."/>
        </authorList>
    </citation>
    <scope>NUCLEOTIDE SEQUENCE [LARGE SCALE GENOMIC DNA]</scope>
    <source>
        <strain evidence="4">LZ3.2</strain>
        <tissue evidence="4">Leaf</tissue>
    </source>
</reference>
<evidence type="ECO:0000256" key="3">
    <source>
        <dbReference type="ARBA" id="ARBA00022946"/>
    </source>
</evidence>
<keyword evidence="2" id="KW-0804">Transcription</keyword>